<dbReference type="PANTHER" id="PTHR11803">
    <property type="entry name" value="2-IMINOBUTANOATE/2-IMINOPROPANOATE DEAMINASE RIDA"/>
    <property type="match status" value="1"/>
</dbReference>
<dbReference type="NCBIfam" id="TIGR00004">
    <property type="entry name" value="Rid family detoxifying hydrolase"/>
    <property type="match status" value="1"/>
</dbReference>
<dbReference type="HOGENOM" id="CLU_100715_7_1_9"/>
<dbReference type="RefSeq" id="WP_013174134.1">
    <property type="nucleotide sequence ID" value="NC_014219.1"/>
</dbReference>
<dbReference type="CDD" id="cd00448">
    <property type="entry name" value="YjgF_YER057c_UK114_family"/>
    <property type="match status" value="1"/>
</dbReference>
<dbReference type="KEGG" id="bse:Bsel_3248"/>
<keyword evidence="3" id="KW-1185">Reference proteome</keyword>
<dbReference type="OrthoDB" id="9803101at2"/>
<gene>
    <name evidence="2" type="ordered locus">Bsel_3248</name>
</gene>
<dbReference type="SUPFAM" id="SSF55298">
    <property type="entry name" value="YjgF-like"/>
    <property type="match status" value="1"/>
</dbReference>
<dbReference type="Pfam" id="PF01042">
    <property type="entry name" value="Ribonuc_L-PSP"/>
    <property type="match status" value="1"/>
</dbReference>
<sequence length="127" mass="13916">MTGKNRIVTNMAPDAIGPYSQAIEVDGMLYCSGQIPLDPETMEITGTTVEEQTHRVMKNVEGVLKAANCDFGNVIKAMIFLDDMNDFAKVNEVYASYLKEPYPARSAVEVAKLPKGAMVEVEVIAKK</sequence>
<accession>D6Y1E3</accession>
<dbReference type="EMBL" id="CP001791">
    <property type="protein sequence ID" value="ADI00730.1"/>
    <property type="molecule type" value="Genomic_DNA"/>
</dbReference>
<dbReference type="STRING" id="439292.Bsel_3248"/>
<name>D6Y1E3_BACIE</name>
<evidence type="ECO:0000313" key="2">
    <source>
        <dbReference type="EMBL" id="ADI00730.1"/>
    </source>
</evidence>
<evidence type="ECO:0000313" key="3">
    <source>
        <dbReference type="Proteomes" id="UP000000271"/>
    </source>
</evidence>
<comment type="similarity">
    <text evidence="1">Belongs to the RutC family.</text>
</comment>
<dbReference type="eggNOG" id="COG0251">
    <property type="taxonomic scope" value="Bacteria"/>
</dbReference>
<proteinExistence type="inferred from homology"/>
<protein>
    <submittedName>
        <fullName evidence="2">Endoribonuclease L-PSP</fullName>
    </submittedName>
</protein>
<dbReference type="AlphaFoldDB" id="D6Y1E3"/>
<dbReference type="InterPro" id="IPR035959">
    <property type="entry name" value="RutC-like_sf"/>
</dbReference>
<dbReference type="GO" id="GO:0019239">
    <property type="term" value="F:deaminase activity"/>
    <property type="evidence" value="ECO:0007669"/>
    <property type="project" value="TreeGrafter"/>
</dbReference>
<organism evidence="2 3">
    <name type="scientific">Bacillus selenitireducens (strain ATCC 700615 / DSM 15326 / MLS10)</name>
    <dbReference type="NCBI Taxonomy" id="439292"/>
    <lineage>
        <taxon>Bacteria</taxon>
        <taxon>Bacillati</taxon>
        <taxon>Bacillota</taxon>
        <taxon>Bacilli</taxon>
        <taxon>Bacillales</taxon>
        <taxon>Bacillaceae</taxon>
        <taxon>Salisediminibacterium</taxon>
    </lineage>
</organism>
<evidence type="ECO:0000256" key="1">
    <source>
        <dbReference type="ARBA" id="ARBA00010552"/>
    </source>
</evidence>
<dbReference type="GO" id="GO:0005829">
    <property type="term" value="C:cytosol"/>
    <property type="evidence" value="ECO:0007669"/>
    <property type="project" value="TreeGrafter"/>
</dbReference>
<dbReference type="Proteomes" id="UP000000271">
    <property type="component" value="Chromosome"/>
</dbReference>
<reference evidence="2" key="1">
    <citation type="submission" date="2009-10" db="EMBL/GenBank/DDBJ databases">
        <title>Complete sequence of Bacillus selenitireducens MLS10.</title>
        <authorList>
            <consortium name="US DOE Joint Genome Institute"/>
            <person name="Lucas S."/>
            <person name="Copeland A."/>
            <person name="Lapidus A."/>
            <person name="Glavina del Rio T."/>
            <person name="Dalin E."/>
            <person name="Tice H."/>
            <person name="Bruce D."/>
            <person name="Goodwin L."/>
            <person name="Pitluck S."/>
            <person name="Sims D."/>
            <person name="Brettin T."/>
            <person name="Detter J.C."/>
            <person name="Han C."/>
            <person name="Larimer F."/>
            <person name="Land M."/>
            <person name="Hauser L."/>
            <person name="Kyrpides N."/>
            <person name="Ovchinnikova G."/>
            <person name="Stolz J."/>
        </authorList>
    </citation>
    <scope>NUCLEOTIDE SEQUENCE [LARGE SCALE GENOMIC DNA]</scope>
    <source>
        <strain evidence="2">MLS10</strain>
    </source>
</reference>
<dbReference type="Gene3D" id="3.30.1330.40">
    <property type="entry name" value="RutC-like"/>
    <property type="match status" value="1"/>
</dbReference>
<dbReference type="FunFam" id="3.30.1330.40:FF:000001">
    <property type="entry name" value="L-PSP family endoribonuclease"/>
    <property type="match status" value="1"/>
</dbReference>
<dbReference type="InterPro" id="IPR006056">
    <property type="entry name" value="RidA"/>
</dbReference>
<dbReference type="InterPro" id="IPR006175">
    <property type="entry name" value="YjgF/YER057c/UK114"/>
</dbReference>
<dbReference type="PANTHER" id="PTHR11803:SF58">
    <property type="entry name" value="PROTEIN HMF1-RELATED"/>
    <property type="match status" value="1"/>
</dbReference>